<dbReference type="Proteomes" id="UP000033111">
    <property type="component" value="Chromosome"/>
</dbReference>
<reference evidence="2 3" key="1">
    <citation type="submission" date="2014-07" db="EMBL/GenBank/DDBJ databases">
        <title>Methanogenic archaea and the global carbon cycle.</title>
        <authorList>
            <person name="Henriksen J.R."/>
            <person name="Luke J."/>
            <person name="Reinhart S."/>
            <person name="Benedict M.N."/>
            <person name="Youngblut N.D."/>
            <person name="Metcalf M.E."/>
            <person name="Whitaker R.J."/>
            <person name="Metcalf W.W."/>
        </authorList>
    </citation>
    <scope>NUCLEOTIDE SEQUENCE [LARGE SCALE GENOMIC DNA]</scope>
    <source>
        <strain evidence="2 3">T4/M</strain>
    </source>
</reference>
<dbReference type="RefSeq" id="WP_156158877.1">
    <property type="nucleotide sequence ID" value="NZ_CP009506.1"/>
</dbReference>
<organism evidence="2 3">
    <name type="scientific">Methanosarcina siciliae T4/M</name>
    <dbReference type="NCBI Taxonomy" id="1434120"/>
    <lineage>
        <taxon>Archaea</taxon>
        <taxon>Methanobacteriati</taxon>
        <taxon>Methanobacteriota</taxon>
        <taxon>Stenosarchaea group</taxon>
        <taxon>Methanomicrobia</taxon>
        <taxon>Methanosarcinales</taxon>
        <taxon>Methanosarcinaceae</taxon>
        <taxon>Methanosarcina</taxon>
    </lineage>
</organism>
<evidence type="ECO:0000256" key="1">
    <source>
        <dbReference type="ARBA" id="ARBA00022729"/>
    </source>
</evidence>
<dbReference type="HOGENOM" id="CLU_055408_0_0_2"/>
<evidence type="ECO:0000313" key="2">
    <source>
        <dbReference type="EMBL" id="AKB29661.1"/>
    </source>
</evidence>
<dbReference type="EMBL" id="CP009506">
    <property type="protein sequence ID" value="AKB29661.1"/>
    <property type="molecule type" value="Genomic_DNA"/>
</dbReference>
<gene>
    <name evidence="2" type="ORF">MSSIT_2942</name>
</gene>
<proteinExistence type="predicted"/>
<dbReference type="AlphaFoldDB" id="A0A0E3L951"/>
<dbReference type="KEGG" id="msw:MSSIT_2942"/>
<protein>
    <submittedName>
        <fullName evidence="2">Spermidine/putrescine-binding protein</fullName>
    </submittedName>
</protein>
<dbReference type="SUPFAM" id="SSF53850">
    <property type="entry name" value="Periplasmic binding protein-like II"/>
    <property type="match status" value="1"/>
</dbReference>
<evidence type="ECO:0000313" key="3">
    <source>
        <dbReference type="Proteomes" id="UP000033111"/>
    </source>
</evidence>
<accession>A0A0E3L951</accession>
<dbReference type="GeneID" id="24861840"/>
<dbReference type="PATRIC" id="fig|1434120.4.peg.3828"/>
<name>A0A0E3L951_9EURY</name>
<dbReference type="Gene3D" id="3.40.190.10">
    <property type="entry name" value="Periplasmic binding protein-like II"/>
    <property type="match status" value="2"/>
</dbReference>
<keyword evidence="3" id="KW-1185">Reference proteome</keyword>
<dbReference type="Pfam" id="PF13343">
    <property type="entry name" value="SBP_bac_6"/>
    <property type="match status" value="1"/>
</dbReference>
<sequence>MGRIPVPLKYTFKDGLEAILKNYRIEKGIRLKCYFPMGGGSGYSPFQHIHEVDNIDDFPNIVLSSSFDNVFEKNFFGKFIDKGYFQACQPKPLPPIYADCGIEDPEKQFTIFAVVPIVFLVDHRRLGSLPVPGQWSDILDPIYHDKIIVGGWRKDEKSPYSEFNTFLFLNIYKDHGIQGLKHLAYNTKNMLHYVHMSRIAGPDNELGAAIYIIPWFLADICPRGGKTSVIWPKYGALAFPFYILAKKAKLEELDVLIKYTTGRKIVLVSTHDPLLALMGNRRIVIRNGAISNIIETSKQERTNLEYMEFLDCKMTELRDMLRNGGRIDTELNWCSG</sequence>
<dbReference type="PANTHER" id="PTHR30006:SF2">
    <property type="entry name" value="ABC TRANSPORTER SUBSTRATE-BINDING PROTEIN"/>
    <property type="match status" value="1"/>
</dbReference>
<dbReference type="PANTHER" id="PTHR30006">
    <property type="entry name" value="THIAMINE-BINDING PERIPLASMIC PROTEIN-RELATED"/>
    <property type="match status" value="1"/>
</dbReference>
<keyword evidence="1" id="KW-0732">Signal</keyword>